<comment type="caution">
    <text evidence="1">The sequence shown here is derived from an EMBL/GenBank/DDBJ whole genome shotgun (WGS) entry which is preliminary data.</text>
</comment>
<dbReference type="EMBL" id="JASBWV010000005">
    <property type="protein sequence ID" value="KAJ9126211.1"/>
    <property type="molecule type" value="Genomic_DNA"/>
</dbReference>
<name>A0ACC2XS51_9TREE</name>
<protein>
    <submittedName>
        <fullName evidence="1">Uncharacterized protein</fullName>
    </submittedName>
</protein>
<dbReference type="Proteomes" id="UP001234202">
    <property type="component" value="Unassembled WGS sequence"/>
</dbReference>
<organism evidence="1 2">
    <name type="scientific">Naganishia onofrii</name>
    <dbReference type="NCBI Taxonomy" id="1851511"/>
    <lineage>
        <taxon>Eukaryota</taxon>
        <taxon>Fungi</taxon>
        <taxon>Dikarya</taxon>
        <taxon>Basidiomycota</taxon>
        <taxon>Agaricomycotina</taxon>
        <taxon>Tremellomycetes</taxon>
        <taxon>Filobasidiales</taxon>
        <taxon>Filobasidiaceae</taxon>
        <taxon>Naganishia</taxon>
    </lineage>
</organism>
<evidence type="ECO:0000313" key="1">
    <source>
        <dbReference type="EMBL" id="KAJ9126211.1"/>
    </source>
</evidence>
<evidence type="ECO:0000313" key="2">
    <source>
        <dbReference type="Proteomes" id="UP001234202"/>
    </source>
</evidence>
<gene>
    <name evidence="1" type="ORF">QFC24_001934</name>
</gene>
<keyword evidence="2" id="KW-1185">Reference proteome</keyword>
<reference evidence="1" key="1">
    <citation type="submission" date="2023-04" db="EMBL/GenBank/DDBJ databases">
        <title>Draft Genome sequencing of Naganishia species isolated from polar environments using Oxford Nanopore Technology.</title>
        <authorList>
            <person name="Leo P."/>
            <person name="Venkateswaran K."/>
        </authorList>
    </citation>
    <scope>NUCLEOTIDE SEQUENCE</scope>
    <source>
        <strain evidence="1">DBVPG 5303</strain>
    </source>
</reference>
<proteinExistence type="predicted"/>
<sequence length="1325" mass="141748">MDHSQHPPYSHPHHLPPHHPLSNVYSTGSPGTMYGSSVGGGSGGFVIPTSNSRPSSPQQSTTETGPYASNGGHGYKRPAAAAGYGMDEQQVGKRMRMMSDTATGGTDGGFASGARHPPSTETEDIIAGIRGAISAGSNNNGGGVGAGGYAPMGYSTNPNAAASGSQAGMYFSHPSGMPHQHQQQQQQHRTPHSQTPHLSSDQNNLGSPNDDDAASDSEGSEADQAHNQHGGGIGGGGGAGGQGYVRFTADSEAPGADGSVVGDNDEERKRPKMTRGSRRLKMKCVEADIENGIPCKRCRAGNLNCVFEESLRGKKSNRGKKSEAMAKSLKKMEETLHSVLRSIHNPDLARLAGNIPGGEGGEAIPSFSPSVGGMNMDPSLIGVGGVNGAHGDPSRQSMYTPTLTPANPVQAAPSSMSQPPMTALEFAKLLRKSNNILSPADISGSTAYSPGQASTSGSILSSGPACVPLPDQGNTKTPLTLSPRLQSLPDNAINPLGLLAEASLQNSHRKKSFSGPRAGMSDIRSSMGAGASAGGEAGGGTAGNVAGERGAGAGAAGTEERGESALDDDEDDEDGEGGEKTAVKRGSMAGAGDAPRFGVSHEGYFRPGGMTIVPLRAVMLEREVFDCLCQLKPEILTFITPDEVHDLFDIFYSRIHPQVPVLSKVLHTPSSVCSRSPFLLTTVCAIASRYYDKKRDLYPRLAAVARRLVWEMSAKGFKSVEAIQGFLLQACYTLSPTERWEQDQSYMLLGMAVRMGLDLNLYRKNEHGKVFTDEDRTRAYEIQNRERTWILAVALDTSRSAQMGKPCTAVTDVVIQSAQSPMWYQGPYSQAEDIQLAGYLQLQRIIYRALQIINPPSQAQNGLAPSLDYNAVLRIFQEELDGWERWCTAPSRFDEATTLVSGASRGTVEFYYRYNSLLLASFGLENALQRNPIDIPTFFHRVYESAWAISEITINALAPTQEISYFTDSQNVFLSYAMLSLLKLLKPEFRKYISDPQKILDRVNDVIDVMNEASRDPQHSPGLYAVLLRSIVNSKRDDMKSEPKTNAERSQNLVFSMHPSSTGVVNPQQLLADPANPNIVANGNNGAQSVSIDLMVDGDDNGMYRRLTSFVADPAKPNMQTSNVQNSASAGPTLAAQHEASVPSTPAGPFSNGPSYAQPDGKGNGSHWNRGNSNVPNLNTSIDAAPTEFNSMSATPVTSRPSAGHHNLLNGLWNQMNHGYSEGNTELPQQPMQQIQQTQQQQYDLNNMFGIQDLHWDSSLLLPGFDGFGNLELSGGLIHTRFGSGFISPSFTPMASRQGSPRQSSVALQTPHPNNNLPPPPAPQQ</sequence>
<accession>A0ACC2XS51</accession>